<dbReference type="GO" id="GO:0051604">
    <property type="term" value="P:protein maturation"/>
    <property type="evidence" value="ECO:0007669"/>
    <property type="project" value="TreeGrafter"/>
</dbReference>
<dbReference type="Gene3D" id="3.90.870.40">
    <property type="match status" value="1"/>
</dbReference>
<accession>A0A098S399</accession>
<feature type="domain" description="YrdC-like" evidence="1">
    <location>
        <begin position="19"/>
        <end position="209"/>
    </location>
</feature>
<dbReference type="SUPFAM" id="SSF55821">
    <property type="entry name" value="YrdC/RibB"/>
    <property type="match status" value="1"/>
</dbReference>
<keyword evidence="3" id="KW-1185">Reference proteome</keyword>
<dbReference type="Pfam" id="PF22521">
    <property type="entry name" value="HypF_C_2"/>
    <property type="match status" value="1"/>
</dbReference>
<dbReference type="PANTHER" id="PTHR42959">
    <property type="entry name" value="CARBAMOYLTRANSFERASE"/>
    <property type="match status" value="1"/>
</dbReference>
<dbReference type="PANTHER" id="PTHR42959:SF1">
    <property type="entry name" value="CARBAMOYLTRANSFERASE HYPF"/>
    <property type="match status" value="1"/>
</dbReference>
<protein>
    <recommendedName>
        <fullName evidence="1">YrdC-like domain-containing protein</fullName>
    </recommendedName>
</protein>
<reference evidence="2 3" key="1">
    <citation type="journal article" date="2014" name="Int. J. Syst. Evol. Microbiol.">
        <title>Phaeodactylibacter xiamenensis gen. nov., sp. nov., a member of the family Saprospiraceae isolated from the marine alga Phaeodactylum tricornutum.</title>
        <authorList>
            <person name="Chen Z.Jr."/>
            <person name="Lei X."/>
            <person name="Lai Q."/>
            <person name="Li Y."/>
            <person name="Zhang B."/>
            <person name="Zhang J."/>
            <person name="Zhang H."/>
            <person name="Yang L."/>
            <person name="Zheng W."/>
            <person name="Tian Y."/>
            <person name="Yu Z."/>
            <person name="Xu H.Jr."/>
            <person name="Zheng T."/>
        </authorList>
    </citation>
    <scope>NUCLEOTIDE SEQUENCE [LARGE SCALE GENOMIC DNA]</scope>
    <source>
        <strain evidence="2 3">KD52</strain>
    </source>
</reference>
<dbReference type="PROSITE" id="PS51163">
    <property type="entry name" value="YRDC"/>
    <property type="match status" value="1"/>
</dbReference>
<dbReference type="InterPro" id="IPR055128">
    <property type="entry name" value="HypF_C_2"/>
</dbReference>
<dbReference type="STRING" id="1524460.IX84_26695"/>
<dbReference type="GO" id="GO:0003725">
    <property type="term" value="F:double-stranded RNA binding"/>
    <property type="evidence" value="ECO:0007669"/>
    <property type="project" value="InterPro"/>
</dbReference>
<evidence type="ECO:0000313" key="3">
    <source>
        <dbReference type="Proteomes" id="UP000029736"/>
    </source>
</evidence>
<dbReference type="InterPro" id="IPR051060">
    <property type="entry name" value="Carbamoyltrans_HypF-like"/>
</dbReference>
<dbReference type="RefSeq" id="WP_044227717.1">
    <property type="nucleotide sequence ID" value="NZ_JBKAGJ010000003.1"/>
</dbReference>
<dbReference type="InterPro" id="IPR006070">
    <property type="entry name" value="Sua5-like_dom"/>
</dbReference>
<dbReference type="GO" id="GO:0008270">
    <property type="term" value="F:zinc ion binding"/>
    <property type="evidence" value="ECO:0007669"/>
    <property type="project" value="TreeGrafter"/>
</dbReference>
<evidence type="ECO:0000259" key="1">
    <source>
        <dbReference type="PROSITE" id="PS51163"/>
    </source>
</evidence>
<dbReference type="AlphaFoldDB" id="A0A098S399"/>
<sequence>MTPYRFNRFGSPAAPLRGTPAIEAAVEGINEGKILAIQHPSGFQLLADAAHPKAIQRLRQRKGTPLPLPLLYHELFILAEDLEIDAADMLALQSKEQPIVLLTRNADPLSPLAFDALAPGLSRIGAALPGTPLLRHLMAHWQKPAVMSSANRHGAPPATHPQRDRTQLAALADAMLFQLPPYEAPVPQLPILLHSPMNRTEIRFRPATKTQHPLEELMALRQKSKLEAHNSLGLFWDERGCLQYRITGKHSTPLLIEGDWGGLFKNAAAILLGMSEVHYPYEAVMRLESAAHAYFRHNFPKLTLSFLQDWDGRTAIPDYLLKAVAEAHSQGHEAALIAARLHLSLGDYAGRQAEVQQADSILLSGRYFKNAWLLDLICRFWGSAYAIAC</sequence>
<dbReference type="GO" id="GO:0016743">
    <property type="term" value="F:carboxyl- or carbamoyltransferase activity"/>
    <property type="evidence" value="ECO:0007669"/>
    <property type="project" value="TreeGrafter"/>
</dbReference>
<gene>
    <name evidence="2" type="ORF">IX84_26695</name>
</gene>
<dbReference type="OrthoDB" id="9808093at2"/>
<dbReference type="EMBL" id="JPOS01000084">
    <property type="protein sequence ID" value="KGE85672.1"/>
    <property type="molecule type" value="Genomic_DNA"/>
</dbReference>
<dbReference type="Proteomes" id="UP000029736">
    <property type="component" value="Unassembled WGS sequence"/>
</dbReference>
<evidence type="ECO:0000313" key="2">
    <source>
        <dbReference type="EMBL" id="KGE85672.1"/>
    </source>
</evidence>
<dbReference type="InterPro" id="IPR017945">
    <property type="entry name" value="DHBP_synth_RibB-like_a/b_dom"/>
</dbReference>
<proteinExistence type="predicted"/>
<name>A0A098S399_9BACT</name>
<dbReference type="Pfam" id="PF01300">
    <property type="entry name" value="Sua5_yciO_yrdC"/>
    <property type="match status" value="1"/>
</dbReference>
<dbReference type="Gene3D" id="3.30.110.120">
    <property type="match status" value="1"/>
</dbReference>
<comment type="caution">
    <text evidence="2">The sequence shown here is derived from an EMBL/GenBank/DDBJ whole genome shotgun (WGS) entry which is preliminary data.</text>
</comment>
<organism evidence="2 3">
    <name type="scientific">Phaeodactylibacter xiamenensis</name>
    <dbReference type="NCBI Taxonomy" id="1524460"/>
    <lineage>
        <taxon>Bacteria</taxon>
        <taxon>Pseudomonadati</taxon>
        <taxon>Bacteroidota</taxon>
        <taxon>Saprospiria</taxon>
        <taxon>Saprospirales</taxon>
        <taxon>Haliscomenobacteraceae</taxon>
        <taxon>Phaeodactylibacter</taxon>
    </lineage>
</organism>
<dbReference type="Gene3D" id="3.30.420.40">
    <property type="match status" value="1"/>
</dbReference>